<dbReference type="PANTHER" id="PTHR42930">
    <property type="entry name" value="PHOSPHATE-SPECIFIC TRANSPORT SYSTEM ACCESSORY PROTEIN PHOU"/>
    <property type="match status" value="1"/>
</dbReference>
<dbReference type="PATRIC" id="fig|520762.4.peg.1578"/>
<dbReference type="OrthoDB" id="9814256at2"/>
<dbReference type="RefSeq" id="WP_068556011.1">
    <property type="nucleotide sequence ID" value="NZ_LOEE01000030.1"/>
</dbReference>
<comment type="function">
    <text evidence="7">Plays a role in the regulation of phosphate uptake.</text>
</comment>
<evidence type="ECO:0000256" key="1">
    <source>
        <dbReference type="ARBA" id="ARBA00004496"/>
    </source>
</evidence>
<evidence type="ECO:0000256" key="5">
    <source>
        <dbReference type="ARBA" id="ARBA00022490"/>
    </source>
</evidence>
<dbReference type="InterPro" id="IPR026022">
    <property type="entry name" value="PhoU_dom"/>
</dbReference>
<evidence type="ECO:0000256" key="4">
    <source>
        <dbReference type="ARBA" id="ARBA00022448"/>
    </source>
</evidence>
<dbReference type="NCBIfam" id="TIGR02135">
    <property type="entry name" value="phoU_full"/>
    <property type="match status" value="1"/>
</dbReference>
<dbReference type="Gene3D" id="1.20.58.220">
    <property type="entry name" value="Phosphate transport system protein phou homolog 2, domain 2"/>
    <property type="match status" value="1"/>
</dbReference>
<dbReference type="AlphaFoldDB" id="A0A140L5X9"/>
<dbReference type="GO" id="GO:0005737">
    <property type="term" value="C:cytoplasm"/>
    <property type="evidence" value="ECO:0007669"/>
    <property type="project" value="UniProtKB-SubCell"/>
</dbReference>
<keyword evidence="6 7" id="KW-0592">Phosphate transport</keyword>
<dbReference type="InterPro" id="IPR028366">
    <property type="entry name" value="PhoU"/>
</dbReference>
<evidence type="ECO:0000313" key="9">
    <source>
        <dbReference type="EMBL" id="KXG75954.1"/>
    </source>
</evidence>
<dbReference type="Pfam" id="PF01895">
    <property type="entry name" value="PhoU"/>
    <property type="match status" value="2"/>
</dbReference>
<dbReference type="Proteomes" id="UP000070456">
    <property type="component" value="Unassembled WGS sequence"/>
</dbReference>
<dbReference type="SUPFAM" id="SSF109755">
    <property type="entry name" value="PhoU-like"/>
    <property type="match status" value="1"/>
</dbReference>
<dbReference type="GO" id="GO:0045936">
    <property type="term" value="P:negative regulation of phosphate metabolic process"/>
    <property type="evidence" value="ECO:0007669"/>
    <property type="project" value="InterPro"/>
</dbReference>
<reference evidence="9 10" key="1">
    <citation type="submission" date="2015-12" db="EMBL/GenBank/DDBJ databases">
        <title>Draft genome sequence of the thermoanaerobe Thermotalea metallivorans, an isolate from the runoff channel of the Great Artesian Basin, Australia.</title>
        <authorList>
            <person name="Patel B.K."/>
        </authorList>
    </citation>
    <scope>NUCLEOTIDE SEQUENCE [LARGE SCALE GENOMIC DNA]</scope>
    <source>
        <strain evidence="9 10">B2-1</strain>
    </source>
</reference>
<evidence type="ECO:0000256" key="3">
    <source>
        <dbReference type="ARBA" id="ARBA00011738"/>
    </source>
</evidence>
<keyword evidence="5 7" id="KW-0963">Cytoplasm</keyword>
<organism evidence="9 10">
    <name type="scientific">Thermotalea metallivorans</name>
    <dbReference type="NCBI Taxonomy" id="520762"/>
    <lineage>
        <taxon>Bacteria</taxon>
        <taxon>Bacillati</taxon>
        <taxon>Bacillota</taxon>
        <taxon>Clostridia</taxon>
        <taxon>Peptostreptococcales</taxon>
        <taxon>Thermotaleaceae</taxon>
        <taxon>Thermotalea</taxon>
    </lineage>
</organism>
<comment type="similarity">
    <text evidence="2 7">Belongs to the PhoU family.</text>
</comment>
<name>A0A140L5X9_9FIRM</name>
<evidence type="ECO:0000256" key="6">
    <source>
        <dbReference type="ARBA" id="ARBA00022592"/>
    </source>
</evidence>
<dbReference type="GO" id="GO:0006817">
    <property type="term" value="P:phosphate ion transport"/>
    <property type="evidence" value="ECO:0007669"/>
    <property type="project" value="UniProtKB-KW"/>
</dbReference>
<dbReference type="EMBL" id="LOEE01000030">
    <property type="protein sequence ID" value="KXG75954.1"/>
    <property type="molecule type" value="Genomic_DNA"/>
</dbReference>
<evidence type="ECO:0000259" key="8">
    <source>
        <dbReference type="Pfam" id="PF01895"/>
    </source>
</evidence>
<comment type="subcellular location">
    <subcellularLocation>
        <location evidence="1 7">Cytoplasm</location>
    </subcellularLocation>
</comment>
<protein>
    <recommendedName>
        <fullName evidence="7">Phosphate-specific transport system accessory protein PhoU</fullName>
    </recommendedName>
</protein>
<comment type="subunit">
    <text evidence="3 7">Homodimer.</text>
</comment>
<keyword evidence="10" id="KW-1185">Reference proteome</keyword>
<dbReference type="STRING" id="520762.AN619_14170"/>
<feature type="domain" description="PhoU" evidence="8">
    <location>
        <begin position="17"/>
        <end position="104"/>
    </location>
</feature>
<gene>
    <name evidence="9" type="ORF">AN619_14170</name>
</gene>
<dbReference type="FunFam" id="1.20.58.220:FF:000004">
    <property type="entry name" value="Phosphate-specific transport system accessory protein PhoU"/>
    <property type="match status" value="1"/>
</dbReference>
<evidence type="ECO:0000256" key="7">
    <source>
        <dbReference type="PIRNR" id="PIRNR003107"/>
    </source>
</evidence>
<comment type="caution">
    <text evidence="9">The sequence shown here is derived from an EMBL/GenBank/DDBJ whole genome shotgun (WGS) entry which is preliminary data.</text>
</comment>
<accession>A0A140L5X9</accession>
<dbReference type="PIRSF" id="PIRSF003107">
    <property type="entry name" value="PhoU"/>
    <property type="match status" value="1"/>
</dbReference>
<feature type="domain" description="PhoU" evidence="8">
    <location>
        <begin position="120"/>
        <end position="205"/>
    </location>
</feature>
<proteinExistence type="inferred from homology"/>
<dbReference type="PANTHER" id="PTHR42930:SF3">
    <property type="entry name" value="PHOSPHATE-SPECIFIC TRANSPORT SYSTEM ACCESSORY PROTEIN PHOU"/>
    <property type="match status" value="1"/>
</dbReference>
<evidence type="ECO:0000313" key="10">
    <source>
        <dbReference type="Proteomes" id="UP000070456"/>
    </source>
</evidence>
<evidence type="ECO:0000256" key="2">
    <source>
        <dbReference type="ARBA" id="ARBA00008107"/>
    </source>
</evidence>
<sequence>MPRLHLSNELGKLHDDLLKMGRMVEEAILDAIQSLKNQDVVLAQKVIDGDKAINRMEEDIEDKCIKLIATQQPMAIDLREICSILRLIVDLERMADHAADIAKTTIRLSNEKYVKPLIHIPRMADLAAEMVAQSLDAFVKKDVDLAKKTWALDKEIDSIYKGVYNELIMIMIDDQEKIAQSTYFLFICKHLERIADYAKNVCEKVVYIQTGDYWMK</sequence>
<keyword evidence="4 7" id="KW-0813">Transport</keyword>
<dbReference type="InterPro" id="IPR038078">
    <property type="entry name" value="PhoU-like_sf"/>
</dbReference>
<dbReference type="GO" id="GO:0030643">
    <property type="term" value="P:intracellular phosphate ion homeostasis"/>
    <property type="evidence" value="ECO:0007669"/>
    <property type="project" value="InterPro"/>
</dbReference>